<evidence type="ECO:0000256" key="3">
    <source>
        <dbReference type="ARBA" id="ARBA00022833"/>
    </source>
</evidence>
<name>A0A1B9ISY2_9TREE</name>
<dbReference type="PANTHER" id="PTHR14677:SF40">
    <property type="entry name" value="CDC48-ASSOCIATED UBIQUITIN-LIKE_ZINC FINGER PROTEIN 1"/>
    <property type="match status" value="1"/>
</dbReference>
<feature type="region of interest" description="Disordered" evidence="4">
    <location>
        <begin position="147"/>
        <end position="199"/>
    </location>
</feature>
<dbReference type="STRING" id="1331196.A0A1B9ISY2"/>
<dbReference type="SUPFAM" id="SSF118310">
    <property type="entry name" value="AN1-like Zinc finger"/>
    <property type="match status" value="2"/>
</dbReference>
<sequence>MSILSPGSKCHLCSLVDFLPFICPTCNLVYCQQHISSNLHTCTQQQLDQSTSIDRPGKLERGKTICEMKGCDRESIESIGGFVAEGEGEGIAREVRCRGCGGAYCVEHRSQSTHSCTAPLDHNVRHDAFLERRDKAREIISQRFPDFRDRVIPKPPPGKDVVKTQSVKTQTQRKEDNRTTELSKSSSGSGSGEGICQDNAAVDQLKPKIKSKADRLWDIHLKKIRMTAEPLLKLARNDSMTERVFFEWTMDLMQIQENVRKWKESGKWSGGKLERGWVDCDMPIGKMLDLITGRGKIKRSEDQSQSLHLLSLYPAPDEERQVIQLELSKSAKMIPQGSLVVLVRGGWNQGI</sequence>
<feature type="compositionally biased region" description="Basic and acidic residues" evidence="4">
    <location>
        <begin position="172"/>
        <end position="181"/>
    </location>
</feature>
<dbReference type="OrthoDB" id="431929at2759"/>
<proteinExistence type="predicted"/>
<feature type="domain" description="AN1-type" evidence="5">
    <location>
        <begin position="10"/>
        <end position="47"/>
    </location>
</feature>
<reference evidence="6 7" key="1">
    <citation type="submission" date="2013-07" db="EMBL/GenBank/DDBJ databases">
        <title>The Genome Sequence of Kwoniella mangroviensis CBS10435.</title>
        <authorList>
            <consortium name="The Broad Institute Genome Sequencing Platform"/>
            <person name="Cuomo C."/>
            <person name="Litvintseva A."/>
            <person name="Chen Y."/>
            <person name="Heitman J."/>
            <person name="Sun S."/>
            <person name="Springer D."/>
            <person name="Dromer F."/>
            <person name="Young S.K."/>
            <person name="Zeng Q."/>
            <person name="Gargeya S."/>
            <person name="Fitzgerald M."/>
            <person name="Abouelleil A."/>
            <person name="Alvarado L."/>
            <person name="Berlin A.M."/>
            <person name="Chapman S.B."/>
            <person name="Dewar J."/>
            <person name="Goldberg J."/>
            <person name="Griggs A."/>
            <person name="Gujja S."/>
            <person name="Hansen M."/>
            <person name="Howarth C."/>
            <person name="Imamovic A."/>
            <person name="Larimer J."/>
            <person name="McCowan C."/>
            <person name="Murphy C."/>
            <person name="Pearson M."/>
            <person name="Priest M."/>
            <person name="Roberts A."/>
            <person name="Saif S."/>
            <person name="Shea T."/>
            <person name="Sykes S."/>
            <person name="Wortman J."/>
            <person name="Nusbaum C."/>
            <person name="Birren B."/>
        </authorList>
    </citation>
    <scope>NUCLEOTIDE SEQUENCE [LARGE SCALE GENOMIC DNA]</scope>
    <source>
        <strain evidence="6 7">CBS 10435</strain>
    </source>
</reference>
<evidence type="ECO:0000313" key="6">
    <source>
        <dbReference type="EMBL" id="OCF58635.1"/>
    </source>
</evidence>
<evidence type="ECO:0000256" key="1">
    <source>
        <dbReference type="ARBA" id="ARBA00022723"/>
    </source>
</evidence>
<dbReference type="AlphaFoldDB" id="A0A1B9ISY2"/>
<keyword evidence="7" id="KW-1185">Reference proteome</keyword>
<evidence type="ECO:0000256" key="2">
    <source>
        <dbReference type="ARBA" id="ARBA00022771"/>
    </source>
</evidence>
<dbReference type="Gene3D" id="4.10.1110.10">
    <property type="entry name" value="AN1-like Zinc finger"/>
    <property type="match status" value="2"/>
</dbReference>
<dbReference type="PANTHER" id="PTHR14677">
    <property type="entry name" value="ARSENITE INDUCUBLE RNA ASSOCIATED PROTEIN AIP-1-RELATED"/>
    <property type="match status" value="1"/>
</dbReference>
<dbReference type="InterPro" id="IPR000058">
    <property type="entry name" value="Znf_AN1"/>
</dbReference>
<organism evidence="6 7">
    <name type="scientific">Kwoniella mangroviensis CBS 10435</name>
    <dbReference type="NCBI Taxonomy" id="1331196"/>
    <lineage>
        <taxon>Eukaryota</taxon>
        <taxon>Fungi</taxon>
        <taxon>Dikarya</taxon>
        <taxon>Basidiomycota</taxon>
        <taxon>Agaricomycotina</taxon>
        <taxon>Tremellomycetes</taxon>
        <taxon>Tremellales</taxon>
        <taxon>Cryptococcaceae</taxon>
        <taxon>Kwoniella</taxon>
    </lineage>
</organism>
<reference evidence="7" key="2">
    <citation type="submission" date="2013-12" db="EMBL/GenBank/DDBJ databases">
        <title>Evolution of pathogenesis and genome organization in the Tremellales.</title>
        <authorList>
            <person name="Cuomo C."/>
            <person name="Litvintseva A."/>
            <person name="Heitman J."/>
            <person name="Chen Y."/>
            <person name="Sun S."/>
            <person name="Springer D."/>
            <person name="Dromer F."/>
            <person name="Young S."/>
            <person name="Zeng Q."/>
            <person name="Chapman S."/>
            <person name="Gujja S."/>
            <person name="Saif S."/>
            <person name="Birren B."/>
        </authorList>
    </citation>
    <scope>NUCLEOTIDE SEQUENCE [LARGE SCALE GENOMIC DNA]</scope>
    <source>
        <strain evidence="7">CBS 10435</strain>
    </source>
</reference>
<dbReference type="GO" id="GO:0008270">
    <property type="term" value="F:zinc ion binding"/>
    <property type="evidence" value="ECO:0007669"/>
    <property type="project" value="UniProtKB-KW"/>
</dbReference>
<evidence type="ECO:0000259" key="5">
    <source>
        <dbReference type="SMART" id="SM00154"/>
    </source>
</evidence>
<protein>
    <recommendedName>
        <fullName evidence="5">AN1-type domain-containing protein</fullName>
    </recommendedName>
</protein>
<feature type="domain" description="AN1-type" evidence="5">
    <location>
        <begin position="66"/>
        <end position="121"/>
    </location>
</feature>
<dbReference type="GO" id="GO:0005737">
    <property type="term" value="C:cytoplasm"/>
    <property type="evidence" value="ECO:0007669"/>
    <property type="project" value="TreeGrafter"/>
</dbReference>
<keyword evidence="3" id="KW-0862">Zinc</keyword>
<evidence type="ECO:0000313" key="7">
    <source>
        <dbReference type="Proteomes" id="UP000092583"/>
    </source>
</evidence>
<accession>A0A1B9ISY2</accession>
<dbReference type="InterPro" id="IPR035896">
    <property type="entry name" value="AN1-like_Znf"/>
</dbReference>
<dbReference type="Pfam" id="PF01428">
    <property type="entry name" value="zf-AN1"/>
    <property type="match status" value="1"/>
</dbReference>
<dbReference type="Proteomes" id="UP000092583">
    <property type="component" value="Unassembled WGS sequence"/>
</dbReference>
<keyword evidence="2" id="KW-0863">Zinc-finger</keyword>
<dbReference type="EMBL" id="KI669461">
    <property type="protein sequence ID" value="OCF58635.1"/>
    <property type="molecule type" value="Genomic_DNA"/>
</dbReference>
<keyword evidence="1" id="KW-0479">Metal-binding</keyword>
<dbReference type="SMART" id="SM00154">
    <property type="entry name" value="ZnF_AN1"/>
    <property type="match status" value="2"/>
</dbReference>
<gene>
    <name evidence="6" type="ORF">L486_03124</name>
</gene>
<evidence type="ECO:0000256" key="4">
    <source>
        <dbReference type="SAM" id="MobiDB-lite"/>
    </source>
</evidence>